<name>A0A815V708_9BILA</name>
<comment type="caution">
    <text evidence="1">The sequence shown here is derived from an EMBL/GenBank/DDBJ whole genome shotgun (WGS) entry which is preliminary data.</text>
</comment>
<organism evidence="1 2">
    <name type="scientific">Adineta steineri</name>
    <dbReference type="NCBI Taxonomy" id="433720"/>
    <lineage>
        <taxon>Eukaryota</taxon>
        <taxon>Metazoa</taxon>
        <taxon>Spiralia</taxon>
        <taxon>Gnathifera</taxon>
        <taxon>Rotifera</taxon>
        <taxon>Eurotatoria</taxon>
        <taxon>Bdelloidea</taxon>
        <taxon>Adinetida</taxon>
        <taxon>Adinetidae</taxon>
        <taxon>Adineta</taxon>
    </lineage>
</organism>
<feature type="non-terminal residue" evidence="1">
    <location>
        <position position="1"/>
    </location>
</feature>
<gene>
    <name evidence="1" type="ORF">IZO911_LOCUS46024</name>
</gene>
<reference evidence="1" key="1">
    <citation type="submission" date="2021-02" db="EMBL/GenBank/DDBJ databases">
        <authorList>
            <person name="Nowell W R."/>
        </authorList>
    </citation>
    <scope>NUCLEOTIDE SEQUENCE</scope>
</reference>
<accession>A0A815V708</accession>
<proteinExistence type="predicted"/>
<protein>
    <submittedName>
        <fullName evidence="1">Uncharacterized protein</fullName>
    </submittedName>
</protein>
<dbReference type="EMBL" id="CAJNOE010007183">
    <property type="protein sequence ID" value="CAF1526855.1"/>
    <property type="molecule type" value="Genomic_DNA"/>
</dbReference>
<dbReference type="AlphaFoldDB" id="A0A815V708"/>
<dbReference type="Proteomes" id="UP000663860">
    <property type="component" value="Unassembled WGS sequence"/>
</dbReference>
<evidence type="ECO:0000313" key="1">
    <source>
        <dbReference type="EMBL" id="CAF1526855.1"/>
    </source>
</evidence>
<sequence>SKHRIILISDNLLHIDNKQLRVSIETNGDIDIAWTLNEKFNITLVNN</sequence>
<evidence type="ECO:0000313" key="2">
    <source>
        <dbReference type="Proteomes" id="UP000663860"/>
    </source>
</evidence>